<name>A0A919TLT1_9ACTN</name>
<gene>
    <name evidence="2" type="ORF">Asi03nite_51040</name>
</gene>
<dbReference type="AlphaFoldDB" id="A0A919TLT1"/>
<evidence type="ECO:0000313" key="2">
    <source>
        <dbReference type="EMBL" id="GIF07566.1"/>
    </source>
</evidence>
<feature type="region of interest" description="Disordered" evidence="1">
    <location>
        <begin position="1"/>
        <end position="31"/>
    </location>
</feature>
<evidence type="ECO:0000256" key="1">
    <source>
        <dbReference type="SAM" id="MobiDB-lite"/>
    </source>
</evidence>
<reference evidence="2" key="1">
    <citation type="submission" date="2021-01" db="EMBL/GenBank/DDBJ databases">
        <title>Whole genome shotgun sequence of Actinoplanes siamensis NBRC 109076.</title>
        <authorList>
            <person name="Komaki H."/>
            <person name="Tamura T."/>
        </authorList>
    </citation>
    <scope>NUCLEOTIDE SEQUENCE</scope>
    <source>
        <strain evidence="2">NBRC 109076</strain>
    </source>
</reference>
<protein>
    <submittedName>
        <fullName evidence="2">Uncharacterized protein</fullName>
    </submittedName>
</protein>
<comment type="caution">
    <text evidence="2">The sequence shown here is derived from an EMBL/GenBank/DDBJ whole genome shotgun (WGS) entry which is preliminary data.</text>
</comment>
<keyword evidence="3" id="KW-1185">Reference proteome</keyword>
<evidence type="ECO:0000313" key="3">
    <source>
        <dbReference type="Proteomes" id="UP000629619"/>
    </source>
</evidence>
<accession>A0A919TLT1</accession>
<sequence>MDAAEQATRQSDARQQPVGRGMQPQRAGTGVGVRLTEVSHGPDTTGGLRQDRMLGSAASQLRQRRHTVRQRRHNAGGAIAIRPRPPVQ</sequence>
<proteinExistence type="predicted"/>
<organism evidence="2 3">
    <name type="scientific">Actinoplanes siamensis</name>
    <dbReference type="NCBI Taxonomy" id="1223317"/>
    <lineage>
        <taxon>Bacteria</taxon>
        <taxon>Bacillati</taxon>
        <taxon>Actinomycetota</taxon>
        <taxon>Actinomycetes</taxon>
        <taxon>Micromonosporales</taxon>
        <taxon>Micromonosporaceae</taxon>
        <taxon>Actinoplanes</taxon>
    </lineage>
</organism>
<dbReference type="Proteomes" id="UP000629619">
    <property type="component" value="Unassembled WGS sequence"/>
</dbReference>
<dbReference type="EMBL" id="BOMW01000051">
    <property type="protein sequence ID" value="GIF07566.1"/>
    <property type="molecule type" value="Genomic_DNA"/>
</dbReference>
<feature type="compositionally biased region" description="Basic residues" evidence="1">
    <location>
        <begin position="62"/>
        <end position="74"/>
    </location>
</feature>
<feature type="region of interest" description="Disordered" evidence="1">
    <location>
        <begin position="57"/>
        <end position="88"/>
    </location>
</feature>